<sequence length="522" mass="55006">MLRRVGNTHAFARGRSGASMTPTHLAMVRACGTFYVDRRRFATLMLSSTAATPTSAAVLMSQRTLFWPGQSGEGFLHHFTPSSNHTKVMSPLASLRPPAPPSASDARPFGSLNRTNSIRRYVNINAAGSVLSASDSKGKAASSSASPASPSTAAMVPAPPRMELSRLLQRHNSRSSCASTSATASSKELGGAHRERDLPLQQRAAGNPTVAKAQAAIAAATCRANTAALLSTSNSLCARPETAAGAAGSPIHESEAAASQASRASGSSGGSRHHVEVYREHCTIGWSPEKFYQVVADVGQYSAFLPWCAGSEVHTTRQVRVPRGVGRLDASVAAASPSTGGSEAAEAQLVDAVEMITTLSIGFSFLKEEYKSRVTLYPCRKIVAALYEDEDADGEVALQKMSGRRSAPAASPLDRNSATGTGGGGGDGLVLSFFKKAASSAGAAAKRSILQHLRCEWELSPVEGKPNAVEVLFFVSFEFRNPMHRHLVMSNVVGLMTRSFERRCESLYGPPSATKVSLPVLS</sequence>
<comment type="caution">
    <text evidence="6">The sequence shown here is derived from an EMBL/GenBank/DDBJ whole genome shotgun (WGS) entry which is preliminary data.</text>
</comment>
<dbReference type="GO" id="GO:0005739">
    <property type="term" value="C:mitochondrion"/>
    <property type="evidence" value="ECO:0007669"/>
    <property type="project" value="TreeGrafter"/>
</dbReference>
<feature type="compositionally biased region" description="Low complexity" evidence="4">
    <location>
        <begin position="133"/>
        <end position="156"/>
    </location>
</feature>
<dbReference type="KEGG" id="lmat:92515709"/>
<dbReference type="CDD" id="cd07813">
    <property type="entry name" value="COQ10p_like"/>
    <property type="match status" value="1"/>
</dbReference>
<evidence type="ECO:0000256" key="4">
    <source>
        <dbReference type="SAM" id="MobiDB-lite"/>
    </source>
</evidence>
<dbReference type="Proteomes" id="UP000673552">
    <property type="component" value="Unassembled WGS sequence"/>
</dbReference>
<evidence type="ECO:0000256" key="2">
    <source>
        <dbReference type="ARBA" id="ARBA00011814"/>
    </source>
</evidence>
<dbReference type="SUPFAM" id="SSF55961">
    <property type="entry name" value="Bet v1-like"/>
    <property type="match status" value="1"/>
</dbReference>
<dbReference type="OrthoDB" id="292693at2759"/>
<name>A0A836GXN5_9TRYP</name>
<reference evidence="7" key="2">
    <citation type="journal article" date="2021" name="Sci. Data">
        <title>Chromosome-scale genome sequencing, assembly and annotation of six genomes from subfamily Leishmaniinae.</title>
        <authorList>
            <person name="Almutairi H."/>
            <person name="Urbaniak M.D."/>
            <person name="Bates M.D."/>
            <person name="Jariyapan N."/>
            <person name="Kwakye-Nuako G."/>
            <person name="Thomaz Soccol V."/>
            <person name="Al-Salem W.S."/>
            <person name="Dillon R.J."/>
            <person name="Bates P.A."/>
            <person name="Gatherer D."/>
        </authorList>
    </citation>
    <scope>NUCLEOTIDE SEQUENCE [LARGE SCALE GENOMIC DNA]</scope>
</reference>
<feature type="compositionally biased region" description="Low complexity" evidence="4">
    <location>
        <begin position="90"/>
        <end position="108"/>
    </location>
</feature>
<feature type="compositionally biased region" description="Low complexity" evidence="4">
    <location>
        <begin position="174"/>
        <end position="186"/>
    </location>
</feature>
<feature type="region of interest" description="Disordered" evidence="4">
    <location>
        <begin position="400"/>
        <end position="421"/>
    </location>
</feature>
<comment type="similarity">
    <text evidence="1">Belongs to the COQ10 family.</text>
</comment>
<feature type="region of interest" description="Disordered" evidence="4">
    <location>
        <begin position="90"/>
        <end position="112"/>
    </location>
</feature>
<dbReference type="PANTHER" id="PTHR12901">
    <property type="entry name" value="SPERM PROTEIN HOMOLOG"/>
    <property type="match status" value="1"/>
</dbReference>
<organism evidence="6 7">
    <name type="scientific">Leishmania martiniquensis</name>
    <dbReference type="NCBI Taxonomy" id="1580590"/>
    <lineage>
        <taxon>Eukaryota</taxon>
        <taxon>Discoba</taxon>
        <taxon>Euglenozoa</taxon>
        <taxon>Kinetoplastea</taxon>
        <taxon>Metakinetoplastina</taxon>
        <taxon>Trypanosomatida</taxon>
        <taxon>Trypanosomatidae</taxon>
        <taxon>Leishmaniinae</taxon>
        <taxon>Leishmania</taxon>
    </lineage>
</organism>
<dbReference type="InterPro" id="IPR044996">
    <property type="entry name" value="COQ10-like"/>
</dbReference>
<comment type="function">
    <text evidence="3">Required for the function of coenzyme Q in the respiratory chain. May serve as a chaperone or may be involved in the transport of Q6 from its site of synthesis to the catalytic sites of the respiratory complexes.</text>
</comment>
<feature type="region of interest" description="Disordered" evidence="4">
    <location>
        <begin position="133"/>
        <end position="192"/>
    </location>
</feature>
<keyword evidence="7" id="KW-1185">Reference proteome</keyword>
<dbReference type="GO" id="GO:0045333">
    <property type="term" value="P:cellular respiration"/>
    <property type="evidence" value="ECO:0007669"/>
    <property type="project" value="InterPro"/>
</dbReference>
<accession>A0A836GXN5</accession>
<dbReference type="GO" id="GO:0048039">
    <property type="term" value="F:ubiquinone binding"/>
    <property type="evidence" value="ECO:0007669"/>
    <property type="project" value="InterPro"/>
</dbReference>
<dbReference type="PANTHER" id="PTHR12901:SF10">
    <property type="entry name" value="COENZYME Q-BINDING PROTEIN COQ10, MITOCHONDRIAL"/>
    <property type="match status" value="1"/>
</dbReference>
<proteinExistence type="inferred from homology"/>
<dbReference type="EMBL" id="JAFEUZ010000016">
    <property type="protein sequence ID" value="KAG5482039.1"/>
    <property type="molecule type" value="Genomic_DNA"/>
</dbReference>
<dbReference type="GeneID" id="92515709"/>
<feature type="region of interest" description="Disordered" evidence="4">
    <location>
        <begin position="247"/>
        <end position="272"/>
    </location>
</feature>
<dbReference type="Pfam" id="PF03364">
    <property type="entry name" value="Polyketide_cyc"/>
    <property type="match status" value="1"/>
</dbReference>
<comment type="subunit">
    <text evidence="2">Interacts with coenzyme Q.</text>
</comment>
<gene>
    <name evidence="6" type="ORF">LSCM1_05754</name>
</gene>
<dbReference type="InterPro" id="IPR023393">
    <property type="entry name" value="START-like_dom_sf"/>
</dbReference>
<feature type="domain" description="Coenzyme Q-binding protein COQ10 START" evidence="5">
    <location>
        <begin position="286"/>
        <end position="383"/>
    </location>
</feature>
<dbReference type="RefSeq" id="XP_067179832.1">
    <property type="nucleotide sequence ID" value="XM_067323197.1"/>
</dbReference>
<evidence type="ECO:0000259" key="5">
    <source>
        <dbReference type="Pfam" id="PF03364"/>
    </source>
</evidence>
<dbReference type="AlphaFoldDB" id="A0A836GXN5"/>
<dbReference type="Gene3D" id="3.30.530.20">
    <property type="match status" value="1"/>
</dbReference>
<dbReference type="InterPro" id="IPR005031">
    <property type="entry name" value="COQ10_START"/>
</dbReference>
<evidence type="ECO:0000256" key="3">
    <source>
        <dbReference type="ARBA" id="ARBA00024947"/>
    </source>
</evidence>
<evidence type="ECO:0000313" key="6">
    <source>
        <dbReference type="EMBL" id="KAG5482039.1"/>
    </source>
</evidence>
<reference evidence="7" key="1">
    <citation type="journal article" date="2021" name="Microbiol. Resour. Announc.">
        <title>LGAAP: Leishmaniinae Genome Assembly and Annotation Pipeline.</title>
        <authorList>
            <person name="Almutairi H."/>
            <person name="Urbaniak M.D."/>
            <person name="Bates M.D."/>
            <person name="Jariyapan N."/>
            <person name="Kwakye-Nuako G."/>
            <person name="Thomaz-Soccol V."/>
            <person name="Al-Salem W.S."/>
            <person name="Dillon R.J."/>
            <person name="Bates P.A."/>
            <person name="Gatherer D."/>
        </authorList>
    </citation>
    <scope>NUCLEOTIDE SEQUENCE [LARGE SCALE GENOMIC DNA]</scope>
</reference>
<feature type="compositionally biased region" description="Low complexity" evidence="4">
    <location>
        <begin position="256"/>
        <end position="266"/>
    </location>
</feature>
<evidence type="ECO:0000256" key="1">
    <source>
        <dbReference type="ARBA" id="ARBA00006885"/>
    </source>
</evidence>
<evidence type="ECO:0000313" key="7">
    <source>
        <dbReference type="Proteomes" id="UP000673552"/>
    </source>
</evidence>
<protein>
    <recommendedName>
        <fullName evidence="5">Coenzyme Q-binding protein COQ10 START domain-containing protein</fullName>
    </recommendedName>
</protein>